<evidence type="ECO:0000313" key="10">
    <source>
        <dbReference type="Proteomes" id="UP000494040"/>
    </source>
</evidence>
<evidence type="ECO:0000256" key="4">
    <source>
        <dbReference type="ARBA" id="ARBA00023128"/>
    </source>
</evidence>
<dbReference type="EnsemblMetazoa" id="XM_014389921.2">
    <property type="protein sequence ID" value="XP_014245407.1"/>
    <property type="gene ID" value="LOC106664309"/>
</dbReference>
<organism evidence="9 10">
    <name type="scientific">Cimex lectularius</name>
    <name type="common">Bed bug</name>
    <name type="synonym">Acanthia lectularia</name>
    <dbReference type="NCBI Taxonomy" id="79782"/>
    <lineage>
        <taxon>Eukaryota</taxon>
        <taxon>Metazoa</taxon>
        <taxon>Ecdysozoa</taxon>
        <taxon>Arthropoda</taxon>
        <taxon>Hexapoda</taxon>
        <taxon>Insecta</taxon>
        <taxon>Pterygota</taxon>
        <taxon>Neoptera</taxon>
        <taxon>Paraneoptera</taxon>
        <taxon>Hemiptera</taxon>
        <taxon>Heteroptera</taxon>
        <taxon>Panheteroptera</taxon>
        <taxon>Cimicomorpha</taxon>
        <taxon>Cimicidae</taxon>
        <taxon>Cimex</taxon>
    </lineage>
</organism>
<dbReference type="GO" id="GO:0003735">
    <property type="term" value="F:structural constituent of ribosome"/>
    <property type="evidence" value="ECO:0007669"/>
    <property type="project" value="InterPro"/>
</dbReference>
<dbReference type="GeneID" id="106664309"/>
<dbReference type="GO" id="GO:0006412">
    <property type="term" value="P:translation"/>
    <property type="evidence" value="ECO:0007669"/>
    <property type="project" value="InterPro"/>
</dbReference>
<dbReference type="PANTHER" id="PTHR15925:SF2">
    <property type="entry name" value="SMALL RIBOSOMAL SUBUNIT PROTEIN MS23"/>
    <property type="match status" value="1"/>
</dbReference>
<dbReference type="RefSeq" id="XP_014245407.1">
    <property type="nucleotide sequence ID" value="XM_014389921.2"/>
</dbReference>
<dbReference type="AlphaFoldDB" id="A0A8I6RHZ6"/>
<feature type="compositionally biased region" description="Basic and acidic residues" evidence="7">
    <location>
        <begin position="182"/>
        <end position="196"/>
    </location>
</feature>
<feature type="region of interest" description="Disordered" evidence="7">
    <location>
        <begin position="167"/>
        <end position="196"/>
    </location>
</feature>
<dbReference type="CDD" id="cd23701">
    <property type="entry name" value="At1g26750"/>
    <property type="match status" value="1"/>
</dbReference>
<evidence type="ECO:0000256" key="5">
    <source>
        <dbReference type="ARBA" id="ARBA00023274"/>
    </source>
</evidence>
<evidence type="ECO:0000256" key="3">
    <source>
        <dbReference type="ARBA" id="ARBA00022980"/>
    </source>
</evidence>
<dbReference type="Proteomes" id="UP000494040">
    <property type="component" value="Unassembled WGS sequence"/>
</dbReference>
<keyword evidence="5" id="KW-0687">Ribonucleoprotein</keyword>
<dbReference type="InterPro" id="IPR023611">
    <property type="entry name" value="mS23_dom_met"/>
</dbReference>
<keyword evidence="4" id="KW-0496">Mitochondrion</keyword>
<feature type="compositionally biased region" description="Polar residues" evidence="7">
    <location>
        <begin position="167"/>
        <end position="180"/>
    </location>
</feature>
<reference evidence="9" key="1">
    <citation type="submission" date="2022-01" db="UniProtKB">
        <authorList>
            <consortium name="EnsemblMetazoa"/>
        </authorList>
    </citation>
    <scope>IDENTIFICATION</scope>
</reference>
<dbReference type="KEGG" id="clec:106664309"/>
<dbReference type="CTD" id="51649"/>
<dbReference type="PANTHER" id="PTHR15925">
    <property type="entry name" value="MITOCHONDRIAL RIBOSOMAL PROTEIN S23"/>
    <property type="match status" value="1"/>
</dbReference>
<comment type="subcellular location">
    <subcellularLocation>
        <location evidence="1">Mitochondrion</location>
    </subcellularLocation>
</comment>
<feature type="domain" description="Small ribosomal subunit protein mS23 conserved" evidence="8">
    <location>
        <begin position="39"/>
        <end position="161"/>
    </location>
</feature>
<keyword evidence="3" id="KW-0689">Ribosomal protein</keyword>
<dbReference type="InterPro" id="IPR019520">
    <property type="entry name" value="Ribosomal_mS23_met"/>
</dbReference>
<dbReference type="InterPro" id="IPR059242">
    <property type="entry name" value="mS23_dom"/>
</dbReference>
<evidence type="ECO:0000256" key="6">
    <source>
        <dbReference type="ARBA" id="ARBA00035137"/>
    </source>
</evidence>
<dbReference type="OrthoDB" id="10012356at2759"/>
<evidence type="ECO:0000256" key="7">
    <source>
        <dbReference type="SAM" id="MobiDB-lite"/>
    </source>
</evidence>
<sequence length="196" mass="22310">MCDRFDRNPLSLCNLRLCSLRRSPNLNNKTTTKAKSSMAHSRLERIGTIYTRITGLIKSGAMKLEDRPIWYEVYEAFPPETPPLYSQKVSDKPIRDIFYPEDKIRALFHKKLSNFQMGRLDDESHQTLSQKCVSSSLALSKENGISLEEAFETAFAKLQDELAKNKTVNVETQASSSTPTEKLGKSVDLKDIFKED</sequence>
<name>A0A8I6RHZ6_CIMLE</name>
<evidence type="ECO:0000256" key="2">
    <source>
        <dbReference type="ARBA" id="ARBA00009864"/>
    </source>
</evidence>
<evidence type="ECO:0000256" key="1">
    <source>
        <dbReference type="ARBA" id="ARBA00004173"/>
    </source>
</evidence>
<evidence type="ECO:0000259" key="8">
    <source>
        <dbReference type="Pfam" id="PF10484"/>
    </source>
</evidence>
<dbReference type="GO" id="GO:0005739">
    <property type="term" value="C:mitochondrion"/>
    <property type="evidence" value="ECO:0007669"/>
    <property type="project" value="InterPro"/>
</dbReference>
<accession>A0A8I6RHZ6</accession>
<keyword evidence="10" id="KW-1185">Reference proteome</keyword>
<dbReference type="GO" id="GO:0005840">
    <property type="term" value="C:ribosome"/>
    <property type="evidence" value="ECO:0007669"/>
    <property type="project" value="InterPro"/>
</dbReference>
<proteinExistence type="inferred from homology"/>
<protein>
    <recommendedName>
        <fullName evidence="6">Small ribosomal subunit protein mS23</fullName>
    </recommendedName>
</protein>
<dbReference type="Pfam" id="PF10484">
    <property type="entry name" value="MRP-S23"/>
    <property type="match status" value="1"/>
</dbReference>
<comment type="similarity">
    <text evidence="2">Belongs to the mitochondrion-specific ribosomal protein mS23 family.</text>
</comment>
<evidence type="ECO:0000313" key="9">
    <source>
        <dbReference type="EnsemblMetazoa" id="XP_014245407.1"/>
    </source>
</evidence>